<evidence type="ECO:0000313" key="1">
    <source>
        <dbReference type="EMBL" id="KFO33800.1"/>
    </source>
</evidence>
<evidence type="ECO:0000313" key="2">
    <source>
        <dbReference type="Proteomes" id="UP000028990"/>
    </source>
</evidence>
<keyword evidence="2" id="KW-1185">Reference proteome</keyword>
<proteinExistence type="predicted"/>
<dbReference type="AlphaFoldDB" id="A0A091DU63"/>
<gene>
    <name evidence="1" type="ORF">H920_04794</name>
</gene>
<dbReference type="EMBL" id="KN122054">
    <property type="protein sequence ID" value="KFO33800.1"/>
    <property type="molecule type" value="Genomic_DNA"/>
</dbReference>
<protein>
    <submittedName>
        <fullName evidence="1">Uncharacterized protein</fullName>
    </submittedName>
</protein>
<name>A0A091DU63_FUKDA</name>
<dbReference type="Proteomes" id="UP000028990">
    <property type="component" value="Unassembled WGS sequence"/>
</dbReference>
<accession>A0A091DU63</accession>
<reference evidence="1 2" key="1">
    <citation type="submission" date="2013-11" db="EMBL/GenBank/DDBJ databases">
        <title>The Damaraland mole rat (Fukomys damarensis) genome and evolution of African mole rats.</title>
        <authorList>
            <person name="Gladyshev V.N."/>
            <person name="Fang X."/>
        </authorList>
    </citation>
    <scope>NUCLEOTIDE SEQUENCE [LARGE SCALE GENOMIC DNA]</scope>
    <source>
        <tissue evidence="1">Liver</tissue>
    </source>
</reference>
<organism evidence="1 2">
    <name type="scientific">Fukomys damarensis</name>
    <name type="common">Damaraland mole rat</name>
    <name type="synonym">Cryptomys damarensis</name>
    <dbReference type="NCBI Taxonomy" id="885580"/>
    <lineage>
        <taxon>Eukaryota</taxon>
        <taxon>Metazoa</taxon>
        <taxon>Chordata</taxon>
        <taxon>Craniata</taxon>
        <taxon>Vertebrata</taxon>
        <taxon>Euteleostomi</taxon>
        <taxon>Mammalia</taxon>
        <taxon>Eutheria</taxon>
        <taxon>Euarchontoglires</taxon>
        <taxon>Glires</taxon>
        <taxon>Rodentia</taxon>
        <taxon>Hystricomorpha</taxon>
        <taxon>Bathyergidae</taxon>
        <taxon>Fukomys</taxon>
    </lineage>
</organism>
<sequence length="253" mass="27874">MLDSWKGDGLAGDGCQASSKAPPRAAIVFFLHLGTMENVQHEIQGSHAATLQAKLNQEGERRVSSSLLLAPYCPQGWLHHPQWVDTGQPSKDQLFPFGVGLTLGSLFQLNTWRTKLWQEAAGRQAGNTDNQEDDTIQTCILAAKFEHIQKETCPEKGTESWRSELLAPRMTLCSQPGKQQKSWTSLPLQRVEPAGVATPPFKGKAVTGSAGTRECRATVLEQRCAARSKKQSRCEEGWVCFTLRPLCVSSLKE</sequence>